<comment type="caution">
    <text evidence="1">The sequence shown here is derived from an EMBL/GenBank/DDBJ whole genome shotgun (WGS) entry which is preliminary data.</text>
</comment>
<reference evidence="1" key="1">
    <citation type="submission" date="2023-03" db="EMBL/GenBank/DDBJ databases">
        <title>Massive genome expansion in bonnet fungi (Mycena s.s.) driven by repeated elements and novel gene families across ecological guilds.</title>
        <authorList>
            <consortium name="Lawrence Berkeley National Laboratory"/>
            <person name="Harder C.B."/>
            <person name="Miyauchi S."/>
            <person name="Viragh M."/>
            <person name="Kuo A."/>
            <person name="Thoen E."/>
            <person name="Andreopoulos B."/>
            <person name="Lu D."/>
            <person name="Skrede I."/>
            <person name="Drula E."/>
            <person name="Henrissat B."/>
            <person name="Morin E."/>
            <person name="Kohler A."/>
            <person name="Barry K."/>
            <person name="LaButti K."/>
            <person name="Morin E."/>
            <person name="Salamov A."/>
            <person name="Lipzen A."/>
            <person name="Mereny Z."/>
            <person name="Hegedus B."/>
            <person name="Baldrian P."/>
            <person name="Stursova M."/>
            <person name="Weitz H."/>
            <person name="Taylor A."/>
            <person name="Grigoriev I.V."/>
            <person name="Nagy L.G."/>
            <person name="Martin F."/>
            <person name="Kauserud H."/>
        </authorList>
    </citation>
    <scope>NUCLEOTIDE SEQUENCE</scope>
    <source>
        <strain evidence="1">CBHHK200</strain>
    </source>
</reference>
<proteinExistence type="predicted"/>
<protein>
    <submittedName>
        <fullName evidence="1">Uncharacterized protein</fullName>
    </submittedName>
</protein>
<accession>A0AAD6SNZ9</accession>
<sequence>MNSFAHRLANLRRSRRQLSGLSSSSRYDIKIGARSSATLPFPDLRIISPRKPPSPTGKLKSPPHRLFVTAANIVFTSLTALKESADAFPPLKSAVGAVLALWEIAERAESSKSDAHDIVLRAKTVLDVIADAVPNPSSISEPMRRSIDCFTALAFYLTGSRDPGE</sequence>
<dbReference type="EMBL" id="JARJCM010000088">
    <property type="protein sequence ID" value="KAJ7030737.1"/>
    <property type="molecule type" value="Genomic_DNA"/>
</dbReference>
<gene>
    <name evidence="1" type="ORF">C8F04DRAFT_1263642</name>
</gene>
<dbReference type="AlphaFoldDB" id="A0AAD6SNZ9"/>
<organism evidence="1 2">
    <name type="scientific">Mycena alexandri</name>
    <dbReference type="NCBI Taxonomy" id="1745969"/>
    <lineage>
        <taxon>Eukaryota</taxon>
        <taxon>Fungi</taxon>
        <taxon>Dikarya</taxon>
        <taxon>Basidiomycota</taxon>
        <taxon>Agaricomycotina</taxon>
        <taxon>Agaricomycetes</taxon>
        <taxon>Agaricomycetidae</taxon>
        <taxon>Agaricales</taxon>
        <taxon>Marasmiineae</taxon>
        <taxon>Mycenaceae</taxon>
        <taxon>Mycena</taxon>
    </lineage>
</organism>
<keyword evidence="2" id="KW-1185">Reference proteome</keyword>
<dbReference type="Proteomes" id="UP001218188">
    <property type="component" value="Unassembled WGS sequence"/>
</dbReference>
<name>A0AAD6SNZ9_9AGAR</name>
<evidence type="ECO:0000313" key="2">
    <source>
        <dbReference type="Proteomes" id="UP001218188"/>
    </source>
</evidence>
<evidence type="ECO:0000313" key="1">
    <source>
        <dbReference type="EMBL" id="KAJ7030737.1"/>
    </source>
</evidence>